<dbReference type="EMBL" id="JADQDF010000001">
    <property type="protein sequence ID" value="MBW0128667.1"/>
    <property type="molecule type" value="Genomic_DNA"/>
</dbReference>
<dbReference type="PROSITE" id="PS00893">
    <property type="entry name" value="NUDIX_BOX"/>
    <property type="match status" value="1"/>
</dbReference>
<evidence type="ECO:0000313" key="4">
    <source>
        <dbReference type="EMBL" id="MBW0128667.1"/>
    </source>
</evidence>
<comment type="caution">
    <text evidence="4">The sequence shown here is derived from an EMBL/GenBank/DDBJ whole genome shotgun (WGS) entry which is preliminary data.</text>
</comment>
<keyword evidence="2" id="KW-0378">Hydrolase</keyword>
<accession>A0ABS6U8V2</accession>
<evidence type="ECO:0000256" key="1">
    <source>
        <dbReference type="ARBA" id="ARBA00001946"/>
    </source>
</evidence>
<dbReference type="CDD" id="cd02883">
    <property type="entry name" value="NUDIX_Hydrolase"/>
    <property type="match status" value="1"/>
</dbReference>
<comment type="cofactor">
    <cofactor evidence="1">
        <name>Mg(2+)</name>
        <dbReference type="ChEBI" id="CHEBI:18420"/>
    </cofactor>
</comment>
<dbReference type="PANTHER" id="PTHR43046">
    <property type="entry name" value="GDP-MANNOSE MANNOSYL HYDROLASE"/>
    <property type="match status" value="1"/>
</dbReference>
<dbReference type="InterPro" id="IPR000086">
    <property type="entry name" value="NUDIX_hydrolase_dom"/>
</dbReference>
<evidence type="ECO:0000256" key="2">
    <source>
        <dbReference type="ARBA" id="ARBA00022801"/>
    </source>
</evidence>
<dbReference type="PROSITE" id="PS51462">
    <property type="entry name" value="NUDIX"/>
    <property type="match status" value="1"/>
</dbReference>
<dbReference type="InterPro" id="IPR020084">
    <property type="entry name" value="NUDIX_hydrolase_CS"/>
</dbReference>
<dbReference type="PANTHER" id="PTHR43046:SF16">
    <property type="entry name" value="ADP-RIBOSE PYROPHOSPHATASE YJHB-RELATED"/>
    <property type="match status" value="1"/>
</dbReference>
<feature type="domain" description="Nudix hydrolase" evidence="3">
    <location>
        <begin position="1"/>
        <end position="130"/>
    </location>
</feature>
<dbReference type="Pfam" id="PF00293">
    <property type="entry name" value="NUDIX"/>
    <property type="match status" value="1"/>
</dbReference>
<evidence type="ECO:0000313" key="5">
    <source>
        <dbReference type="Proteomes" id="UP000694300"/>
    </source>
</evidence>
<gene>
    <name evidence="4" type="ORF">I4I82_13375</name>
</gene>
<proteinExistence type="predicted"/>
<dbReference type="Proteomes" id="UP000694300">
    <property type="component" value="Unassembled WGS sequence"/>
</dbReference>
<name>A0ABS6U8V2_9PSEU</name>
<reference evidence="4 5" key="1">
    <citation type="submission" date="2020-11" db="EMBL/GenBank/DDBJ databases">
        <title>Pseudonocardia abyssalis sp. nov. and Pseudonocardia oceani sp. nov., description and phylogenomic analysis of two novel actinomycetes isolated from the deep Southern Ocean.</title>
        <authorList>
            <person name="Parra J."/>
        </authorList>
    </citation>
    <scope>NUCLEOTIDE SEQUENCE [LARGE SCALE GENOMIC DNA]</scope>
    <source>
        <strain evidence="5">KRD185</strain>
    </source>
</reference>
<evidence type="ECO:0000259" key="3">
    <source>
        <dbReference type="PROSITE" id="PS51462"/>
    </source>
</evidence>
<protein>
    <submittedName>
        <fullName evidence="4">NUDIX domain-containing protein</fullName>
    </submittedName>
</protein>
<organism evidence="4 5">
    <name type="scientific">Pseudonocardia oceani</name>
    <dbReference type="NCBI Taxonomy" id="2792013"/>
    <lineage>
        <taxon>Bacteria</taxon>
        <taxon>Bacillati</taxon>
        <taxon>Actinomycetota</taxon>
        <taxon>Actinomycetes</taxon>
        <taxon>Pseudonocardiales</taxon>
        <taxon>Pseudonocardiaceae</taxon>
        <taxon>Pseudonocardia</taxon>
    </lineage>
</organism>
<keyword evidence="5" id="KW-1185">Reference proteome</keyword>
<sequence length="141" mass="15452">MRVGAYVLCVRDGSVLLVRFTRSRRWTLPGGGLDHGEDPRAAAVREVAEETGLEVRLDELLHVDSTHWSEIDGRPADVHALRILYTGEITGGVLRDEIGGSSDHAEWVPLAGLARLDRSRMIDIAIGAADELRVRPAVPPR</sequence>